<dbReference type="RefSeq" id="WP_103855019.1">
    <property type="nucleotide sequence ID" value="NZ_PQVI01000038.1"/>
</dbReference>
<keyword evidence="2" id="KW-1185">Reference proteome</keyword>
<name>A0ABX4ZVR5_9PAST</name>
<proteinExistence type="predicted"/>
<accession>A0ABX4ZVR5</accession>
<protein>
    <submittedName>
        <fullName evidence="1">Uncharacterized protein</fullName>
    </submittedName>
</protein>
<evidence type="ECO:0000313" key="2">
    <source>
        <dbReference type="Proteomes" id="UP000237229"/>
    </source>
</evidence>
<comment type="caution">
    <text evidence="1">The sequence shown here is derived from an EMBL/GenBank/DDBJ whole genome shotgun (WGS) entry which is preliminary data.</text>
</comment>
<sequence length="197" mass="22786">MVLYLERVYDLSGRTDPKLFLVNGLGKSDILKINKRTISIEINILKRLKIEENGKELSLQDYIKKYTLYSVTFTDPKYMYFMGYCFQDKSGISDIDNILDILVPKNNFTVKGEKEPKEEPLTENSTQFSSNSIFGFVENLHQEDDYIFCDDFGDEWADHITINLRDKSINFIHSKYNDDVSLSASKLHDVVGQAIKI</sequence>
<gene>
    <name evidence="1" type="ORF">C3Z13_03570</name>
</gene>
<evidence type="ECO:0000313" key="1">
    <source>
        <dbReference type="EMBL" id="POY42737.1"/>
    </source>
</evidence>
<organism evidence="1 2">
    <name type="scientific">Avibacterium endocarditidis</name>
    <dbReference type="NCBI Taxonomy" id="380674"/>
    <lineage>
        <taxon>Bacteria</taxon>
        <taxon>Pseudomonadati</taxon>
        <taxon>Pseudomonadota</taxon>
        <taxon>Gammaproteobacteria</taxon>
        <taxon>Pasteurellales</taxon>
        <taxon>Pasteurellaceae</taxon>
        <taxon>Avibacterium</taxon>
    </lineage>
</organism>
<dbReference type="Proteomes" id="UP000237229">
    <property type="component" value="Unassembled WGS sequence"/>
</dbReference>
<dbReference type="EMBL" id="PQVI01000038">
    <property type="protein sequence ID" value="POY42737.1"/>
    <property type="molecule type" value="Genomic_DNA"/>
</dbReference>
<reference evidence="1 2" key="1">
    <citation type="submission" date="2018-02" db="EMBL/GenBank/DDBJ databases">
        <title>Classification genera of Pasteurellaceae by whole genome sequence comparison.</title>
        <authorList>
            <person name="Christensen H."/>
        </authorList>
    </citation>
    <scope>NUCLEOTIDE SEQUENCE [LARGE SCALE GENOMIC DNA]</scope>
    <source>
        <strain evidence="1 2">20186H4H1</strain>
    </source>
</reference>